<evidence type="ECO:0008006" key="4">
    <source>
        <dbReference type="Google" id="ProtNLM"/>
    </source>
</evidence>
<name>A0AAW9RE86_9GAMM</name>
<keyword evidence="3" id="KW-1185">Reference proteome</keyword>
<reference evidence="2 3" key="1">
    <citation type="submission" date="2024-02" db="EMBL/GenBank/DDBJ databases">
        <title>A novel Wenzhouxiangellaceae bacterium, isolated from coastal sediments.</title>
        <authorList>
            <person name="Du Z.-J."/>
            <person name="Ye Y.-Q."/>
            <person name="Zhang X.-Y."/>
        </authorList>
    </citation>
    <scope>NUCLEOTIDE SEQUENCE [LARGE SCALE GENOMIC DNA]</scope>
    <source>
        <strain evidence="2 3">CH-27</strain>
    </source>
</reference>
<evidence type="ECO:0000313" key="2">
    <source>
        <dbReference type="EMBL" id="MEJ8567244.1"/>
    </source>
</evidence>
<dbReference type="RefSeq" id="WP_354694557.1">
    <property type="nucleotide sequence ID" value="NZ_JAZHOG010000003.1"/>
</dbReference>
<dbReference type="Proteomes" id="UP001359886">
    <property type="component" value="Unassembled WGS sequence"/>
</dbReference>
<evidence type="ECO:0000313" key="3">
    <source>
        <dbReference type="Proteomes" id="UP001359886"/>
    </source>
</evidence>
<accession>A0AAW9RE86</accession>
<dbReference type="EMBL" id="JAZHOG010000003">
    <property type="protein sequence ID" value="MEJ8567244.1"/>
    <property type="molecule type" value="Genomic_DNA"/>
</dbReference>
<gene>
    <name evidence="2" type="ORF">V3330_06360</name>
</gene>
<organism evidence="2 3">
    <name type="scientific">Elongatibacter sediminis</name>
    <dbReference type="NCBI Taxonomy" id="3119006"/>
    <lineage>
        <taxon>Bacteria</taxon>
        <taxon>Pseudomonadati</taxon>
        <taxon>Pseudomonadota</taxon>
        <taxon>Gammaproteobacteria</taxon>
        <taxon>Chromatiales</taxon>
        <taxon>Wenzhouxiangellaceae</taxon>
        <taxon>Elongatibacter</taxon>
    </lineage>
</organism>
<keyword evidence="1" id="KW-1133">Transmembrane helix</keyword>
<protein>
    <recommendedName>
        <fullName evidence="4">Prepilin-type N-terminal cleavage/methylation domain-containing protein</fullName>
    </recommendedName>
</protein>
<sequence>MHERQSISARQLGFSLIDVLVAVAMFSGGLLALAQLEINLSRVGTDAQIRTLAASLAEEQIEVQRRFTRTGSDPNGLQHSYADIVDSSSARTVGSVELTVSQTVTDYYWDRSTAQFTTTAPQGATISDFKRLHVVVSWSHALEHPIDEDTSTSGHLGSGSVALDTLISSEVSATRRLALIDDLNGDGLSLPLGEAVSLPPLLPGLPLGL</sequence>
<feature type="transmembrane region" description="Helical" evidence="1">
    <location>
        <begin position="12"/>
        <end position="34"/>
    </location>
</feature>
<evidence type="ECO:0000256" key="1">
    <source>
        <dbReference type="SAM" id="Phobius"/>
    </source>
</evidence>
<comment type="caution">
    <text evidence="2">The sequence shown here is derived from an EMBL/GenBank/DDBJ whole genome shotgun (WGS) entry which is preliminary data.</text>
</comment>
<dbReference type="AlphaFoldDB" id="A0AAW9RE86"/>
<keyword evidence="1" id="KW-0812">Transmembrane</keyword>
<proteinExistence type="predicted"/>
<keyword evidence="1" id="KW-0472">Membrane</keyword>